<dbReference type="AlphaFoldDB" id="A0AAV1LZA7"/>
<keyword evidence="2" id="KW-1185">Reference proteome</keyword>
<evidence type="ECO:0000313" key="1">
    <source>
        <dbReference type="EMBL" id="CAK1600220.1"/>
    </source>
</evidence>
<protein>
    <submittedName>
        <fullName evidence="1">Uncharacterized protein</fullName>
    </submittedName>
</protein>
<dbReference type="Pfam" id="PF03564">
    <property type="entry name" value="DUF1759"/>
    <property type="match status" value="1"/>
</dbReference>
<reference evidence="1 2" key="1">
    <citation type="submission" date="2023-11" db="EMBL/GenBank/DDBJ databases">
        <authorList>
            <person name="Hedman E."/>
            <person name="Englund M."/>
            <person name="Stromberg M."/>
            <person name="Nyberg Akerstrom W."/>
            <person name="Nylinder S."/>
            <person name="Jareborg N."/>
            <person name="Kallberg Y."/>
            <person name="Kronander E."/>
        </authorList>
    </citation>
    <scope>NUCLEOTIDE SEQUENCE [LARGE SCALE GENOMIC DNA]</scope>
</reference>
<sequence length="78" mass="8667">MQWISFKDLFLEAIHNNPTINKAQKMQHLKTTLRGEAERLVQHLSIGAMTHAGRYSPSATTIGVFSLHLSSTPCSTCL</sequence>
<gene>
    <name evidence="1" type="ORF">PARMNEM_LOCUS19004</name>
</gene>
<name>A0AAV1LZA7_9NEOP</name>
<proteinExistence type="predicted"/>
<dbReference type="InterPro" id="IPR005312">
    <property type="entry name" value="DUF1759"/>
</dbReference>
<comment type="caution">
    <text evidence="1">The sequence shown here is derived from an EMBL/GenBank/DDBJ whole genome shotgun (WGS) entry which is preliminary data.</text>
</comment>
<accession>A0AAV1LZA7</accession>
<evidence type="ECO:0000313" key="2">
    <source>
        <dbReference type="Proteomes" id="UP001314205"/>
    </source>
</evidence>
<dbReference type="Proteomes" id="UP001314205">
    <property type="component" value="Unassembled WGS sequence"/>
</dbReference>
<dbReference type="EMBL" id="CAVLGL010000115">
    <property type="protein sequence ID" value="CAK1600220.1"/>
    <property type="molecule type" value="Genomic_DNA"/>
</dbReference>
<organism evidence="1 2">
    <name type="scientific">Parnassius mnemosyne</name>
    <name type="common">clouded apollo</name>
    <dbReference type="NCBI Taxonomy" id="213953"/>
    <lineage>
        <taxon>Eukaryota</taxon>
        <taxon>Metazoa</taxon>
        <taxon>Ecdysozoa</taxon>
        <taxon>Arthropoda</taxon>
        <taxon>Hexapoda</taxon>
        <taxon>Insecta</taxon>
        <taxon>Pterygota</taxon>
        <taxon>Neoptera</taxon>
        <taxon>Endopterygota</taxon>
        <taxon>Lepidoptera</taxon>
        <taxon>Glossata</taxon>
        <taxon>Ditrysia</taxon>
        <taxon>Papilionoidea</taxon>
        <taxon>Papilionidae</taxon>
        <taxon>Parnassiinae</taxon>
        <taxon>Parnassini</taxon>
        <taxon>Parnassius</taxon>
        <taxon>Driopa</taxon>
    </lineage>
</organism>